<name>A0ABP5DXR9_9ACTN</name>
<dbReference type="Pfam" id="PF02769">
    <property type="entry name" value="AIRS_C"/>
    <property type="match status" value="1"/>
</dbReference>
<comment type="caution">
    <text evidence="4">The sequence shown here is derived from an EMBL/GenBank/DDBJ whole genome shotgun (WGS) entry which is preliminary data.</text>
</comment>
<dbReference type="InterPro" id="IPR036676">
    <property type="entry name" value="PurM-like_C_sf"/>
</dbReference>
<gene>
    <name evidence="4" type="primary">hypE_1</name>
    <name evidence="4" type="ORF">GCM10009838_56910</name>
</gene>
<dbReference type="SUPFAM" id="SSF56042">
    <property type="entry name" value="PurM C-terminal domain-like"/>
    <property type="match status" value="1"/>
</dbReference>
<evidence type="ECO:0000259" key="3">
    <source>
        <dbReference type="Pfam" id="PF02769"/>
    </source>
</evidence>
<dbReference type="InterPro" id="IPR011854">
    <property type="entry name" value="HypE"/>
</dbReference>
<organism evidence="4 5">
    <name type="scientific">Catenulispora subtropica</name>
    <dbReference type="NCBI Taxonomy" id="450798"/>
    <lineage>
        <taxon>Bacteria</taxon>
        <taxon>Bacillati</taxon>
        <taxon>Actinomycetota</taxon>
        <taxon>Actinomycetes</taxon>
        <taxon>Catenulisporales</taxon>
        <taxon>Catenulisporaceae</taxon>
        <taxon>Catenulispora</taxon>
    </lineage>
</organism>
<evidence type="ECO:0000259" key="2">
    <source>
        <dbReference type="Pfam" id="PF00586"/>
    </source>
</evidence>
<dbReference type="InterPro" id="IPR010918">
    <property type="entry name" value="PurM-like_C_dom"/>
</dbReference>
<feature type="domain" description="PurM-like C-terminal" evidence="3">
    <location>
        <begin position="185"/>
        <end position="335"/>
    </location>
</feature>
<dbReference type="InterPro" id="IPR036921">
    <property type="entry name" value="PurM-like_N_sf"/>
</dbReference>
<dbReference type="Gene3D" id="3.90.650.10">
    <property type="entry name" value="PurM-like C-terminal domain"/>
    <property type="match status" value="1"/>
</dbReference>
<sequence length="360" mass="37194">MPKVLTEEEVGARIEEMRRRPQRFRDGRITMAHGAGGKASRALVEGLVVPLLGDRAPATLSDAAELTVDGTRLAFTTDSFVVRPLSFPGGTIGELAVNGTVNDLAVSGARPLAVSLAMILEEGLPAEALEEQVRAIGAAASAAGVPVATGDTKVVERGKCDGMYLTTTGVGVLRADASLAPERVRPGDKVLVSGTIGDHGVAIMLARGGLDLEAEVRSDTRSLWPVVHALLDACGPEAHCLRDATRGGVATVLNEIAAAAEVGVLVAEDRLPVRPEVTGACEILGIDPLYVANEGKLVAFVAPEVADAALEAMRGVEAGADAAVIGEVRDEPPGRVLGRTAFGGHRIIDVLVGDPLPRIC</sequence>
<dbReference type="CDD" id="cd02197">
    <property type="entry name" value="HypE"/>
    <property type="match status" value="1"/>
</dbReference>
<dbReference type="EMBL" id="BAAAQM010000038">
    <property type="protein sequence ID" value="GAA1986889.1"/>
    <property type="molecule type" value="Genomic_DNA"/>
</dbReference>
<evidence type="ECO:0000313" key="5">
    <source>
        <dbReference type="Proteomes" id="UP001499854"/>
    </source>
</evidence>
<comment type="similarity">
    <text evidence="1">Belongs to the HypE family.</text>
</comment>
<dbReference type="PANTHER" id="PTHR30303:SF0">
    <property type="entry name" value="CARBAMOYL DEHYDRATASE HYPE"/>
    <property type="match status" value="1"/>
</dbReference>
<accession>A0ABP5DXR9</accession>
<dbReference type="InterPro" id="IPR016188">
    <property type="entry name" value="PurM-like_N"/>
</dbReference>
<keyword evidence="5" id="KW-1185">Reference proteome</keyword>
<dbReference type="Proteomes" id="UP001499854">
    <property type="component" value="Unassembled WGS sequence"/>
</dbReference>
<evidence type="ECO:0000256" key="1">
    <source>
        <dbReference type="ARBA" id="ARBA00006243"/>
    </source>
</evidence>
<proteinExistence type="inferred from homology"/>
<dbReference type="Gene3D" id="3.30.1330.10">
    <property type="entry name" value="PurM-like, N-terminal domain"/>
    <property type="match status" value="1"/>
</dbReference>
<dbReference type="RefSeq" id="WP_344660205.1">
    <property type="nucleotide sequence ID" value="NZ_BAAAQM010000038.1"/>
</dbReference>
<protein>
    <submittedName>
        <fullName evidence="4">Hydrogenase expression/formation protein HypE</fullName>
    </submittedName>
</protein>
<dbReference type="PIRSF" id="PIRSF005644">
    <property type="entry name" value="Hdrgns_mtr_HypE"/>
    <property type="match status" value="1"/>
</dbReference>
<dbReference type="PANTHER" id="PTHR30303">
    <property type="entry name" value="HYDROGENASE ISOENZYMES FORMATION PROTEIN HYPE"/>
    <property type="match status" value="1"/>
</dbReference>
<reference evidence="5" key="1">
    <citation type="journal article" date="2019" name="Int. J. Syst. Evol. Microbiol.">
        <title>The Global Catalogue of Microorganisms (GCM) 10K type strain sequencing project: providing services to taxonomists for standard genome sequencing and annotation.</title>
        <authorList>
            <consortium name="The Broad Institute Genomics Platform"/>
            <consortium name="The Broad Institute Genome Sequencing Center for Infectious Disease"/>
            <person name="Wu L."/>
            <person name="Ma J."/>
        </authorList>
    </citation>
    <scope>NUCLEOTIDE SEQUENCE [LARGE SCALE GENOMIC DNA]</scope>
    <source>
        <strain evidence="5">JCM 16013</strain>
    </source>
</reference>
<evidence type="ECO:0000313" key="4">
    <source>
        <dbReference type="EMBL" id="GAA1986889.1"/>
    </source>
</evidence>
<dbReference type="SUPFAM" id="SSF55326">
    <property type="entry name" value="PurM N-terminal domain-like"/>
    <property type="match status" value="1"/>
</dbReference>
<dbReference type="Pfam" id="PF00586">
    <property type="entry name" value="AIRS"/>
    <property type="match status" value="1"/>
</dbReference>
<feature type="domain" description="PurM-like N-terminal" evidence="2">
    <location>
        <begin position="62"/>
        <end position="172"/>
    </location>
</feature>
<dbReference type="NCBIfam" id="TIGR02124">
    <property type="entry name" value="hypE"/>
    <property type="match status" value="1"/>
</dbReference>